<dbReference type="PANTHER" id="PTHR43637">
    <property type="entry name" value="UPF0273 PROTEIN TM_0370"/>
    <property type="match status" value="1"/>
</dbReference>
<dbReference type="Gene3D" id="3.40.50.300">
    <property type="entry name" value="P-loop containing nucleotide triphosphate hydrolases"/>
    <property type="match status" value="1"/>
</dbReference>
<proteinExistence type="predicted"/>
<keyword evidence="2" id="KW-0067">ATP-binding</keyword>
<accession>A3MU19</accession>
<dbReference type="InterPro" id="IPR027417">
    <property type="entry name" value="P-loop_NTPase"/>
</dbReference>
<organism evidence="4 5">
    <name type="scientific">Pyrobaculum calidifontis (strain DSM 21063 / JCM 11548 / VA1)</name>
    <dbReference type="NCBI Taxonomy" id="410359"/>
    <lineage>
        <taxon>Archaea</taxon>
        <taxon>Thermoproteota</taxon>
        <taxon>Thermoprotei</taxon>
        <taxon>Thermoproteales</taxon>
        <taxon>Thermoproteaceae</taxon>
        <taxon>Pyrobaculum</taxon>
    </lineage>
</organism>
<name>A3MU19_PYRCJ</name>
<dbReference type="PANTHER" id="PTHR43637:SF2">
    <property type="entry name" value="PROTEIN GVPD 1"/>
    <property type="match status" value="1"/>
</dbReference>
<evidence type="ECO:0000313" key="4">
    <source>
        <dbReference type="EMBL" id="ABO08136.1"/>
    </source>
</evidence>
<reference evidence="4" key="1">
    <citation type="submission" date="2007-02" db="EMBL/GenBank/DDBJ databases">
        <title>Complete sequence of Pyrobaculum calidifontis JCM 11548.</title>
        <authorList>
            <consortium name="US DOE Joint Genome Institute"/>
            <person name="Copeland A."/>
            <person name="Lucas S."/>
            <person name="Lapidus A."/>
            <person name="Barry K."/>
            <person name="Glavina del Rio T."/>
            <person name="Dalin E."/>
            <person name="Tice H."/>
            <person name="Pitluck S."/>
            <person name="Chain P."/>
            <person name="Malfatti S."/>
            <person name="Shin M."/>
            <person name="Vergez L."/>
            <person name="Schmutz J."/>
            <person name="Larimer F."/>
            <person name="Land M."/>
            <person name="Hauser L."/>
            <person name="Kyrpides N."/>
            <person name="Mikhailova N."/>
            <person name="Cozen A.E."/>
            <person name="Fitz-Gibbon S.T."/>
            <person name="House C.H."/>
            <person name="Saltikov C."/>
            <person name="Lowe T.M."/>
            <person name="Richardson P."/>
        </authorList>
    </citation>
    <scope>NUCLEOTIDE SEQUENCE [LARGE SCALE GENOMIC DNA]</scope>
    <source>
        <strain evidence="4">JCM 11548</strain>
    </source>
</reference>
<dbReference type="AlphaFoldDB" id="A3MU19"/>
<dbReference type="eggNOG" id="arCOG01171">
    <property type="taxonomic scope" value="Archaea"/>
</dbReference>
<dbReference type="Proteomes" id="UP000001431">
    <property type="component" value="Chromosome"/>
</dbReference>
<dbReference type="InterPro" id="IPR010624">
    <property type="entry name" value="KaiC_dom"/>
</dbReference>
<evidence type="ECO:0000313" key="5">
    <source>
        <dbReference type="Proteomes" id="UP000001431"/>
    </source>
</evidence>
<keyword evidence="1" id="KW-0547">Nucleotide-binding</keyword>
<dbReference type="EMBL" id="CP000561">
    <property type="protein sequence ID" value="ABO08136.1"/>
    <property type="molecule type" value="Genomic_DNA"/>
</dbReference>
<dbReference type="NCBIfam" id="TIGR03881">
    <property type="entry name" value="KaiC_arch_4"/>
    <property type="match status" value="1"/>
</dbReference>
<dbReference type="Pfam" id="PF06745">
    <property type="entry name" value="ATPase"/>
    <property type="match status" value="1"/>
</dbReference>
<dbReference type="InterPro" id="IPR022443">
    <property type="entry name" value="KaiC-rel"/>
</dbReference>
<sequence length="277" mass="31383">MFLYLFSRFGVRRVSIGVEALDKALEGGIPQGSWVVVTGEPGVGKSILCIHFAYAGLRAGDPVVYVTTEQEFRDVMEQARQLGMDLSQFSVFNIAWRKEPEELPEIVVVDIFGLLKVARQLTERAREESPEKVRRYAALSIDTLIEAINEAYEVLAVAKERGSPERHVRLVIDSMSAFWVDKPVMARKYSYQLKIATHRDNVTALLTSQYAPTTRQAFGFGLEHIADGVIHMWMDDVETVKEVRRWLIVKKMRMTAHATRAFRVKIESGRGLVLEPA</sequence>
<dbReference type="SUPFAM" id="SSF52540">
    <property type="entry name" value="P-loop containing nucleoside triphosphate hydrolases"/>
    <property type="match status" value="1"/>
</dbReference>
<keyword evidence="5" id="KW-1185">Reference proteome</keyword>
<protein>
    <recommendedName>
        <fullName evidence="3">KaiC domain-containing protein</fullName>
    </recommendedName>
</protein>
<dbReference type="KEGG" id="pcl:Pcal_0710"/>
<dbReference type="HOGENOM" id="CLU_023669_2_0_2"/>
<evidence type="ECO:0000256" key="1">
    <source>
        <dbReference type="ARBA" id="ARBA00022741"/>
    </source>
</evidence>
<evidence type="ECO:0000259" key="3">
    <source>
        <dbReference type="PROSITE" id="PS51146"/>
    </source>
</evidence>
<dbReference type="GO" id="GO:0005524">
    <property type="term" value="F:ATP binding"/>
    <property type="evidence" value="ECO:0007669"/>
    <property type="project" value="UniProtKB-KW"/>
</dbReference>
<dbReference type="InterPro" id="IPR014774">
    <property type="entry name" value="KaiC-like_dom"/>
</dbReference>
<dbReference type="PRINTS" id="PR01874">
    <property type="entry name" value="DNAREPAIRADA"/>
</dbReference>
<evidence type="ECO:0000256" key="2">
    <source>
        <dbReference type="ARBA" id="ARBA00022840"/>
    </source>
</evidence>
<dbReference type="PROSITE" id="PS51146">
    <property type="entry name" value="KAIC"/>
    <property type="match status" value="1"/>
</dbReference>
<feature type="domain" description="KaiC" evidence="3">
    <location>
        <begin position="12"/>
        <end position="277"/>
    </location>
</feature>
<gene>
    <name evidence="4" type="ordered locus">Pcal_0710</name>
</gene>
<dbReference type="STRING" id="410359.Pcal_0710"/>